<dbReference type="EMBL" id="BMAT01007635">
    <property type="protein sequence ID" value="GFR68231.1"/>
    <property type="molecule type" value="Genomic_DNA"/>
</dbReference>
<dbReference type="Proteomes" id="UP000762676">
    <property type="component" value="Unassembled WGS sequence"/>
</dbReference>
<gene>
    <name evidence="2" type="ORF">ElyMa_003726900</name>
</gene>
<evidence type="ECO:0000313" key="2">
    <source>
        <dbReference type="EMBL" id="GFR68231.1"/>
    </source>
</evidence>
<evidence type="ECO:0000256" key="1">
    <source>
        <dbReference type="SAM" id="MobiDB-lite"/>
    </source>
</evidence>
<accession>A0AAV4F619</accession>
<keyword evidence="3" id="KW-1185">Reference proteome</keyword>
<sequence length="165" mass="18675">MKQQCIADCFCHAVFVKEPEEIETIESEIVSVNHEDDSPNTDNYGNQFSRLNDLIPLSTTAQAYLAIYDDLAASEVLTSEDIVNSVVEKDVDDEEEGEEDEEETPPPPPTVADARDAIKTLRLFIQSKSNAEDELTQKANLQDYVENVYVTKCRQTLMTNFFKKM</sequence>
<name>A0AAV4F619_9GAST</name>
<organism evidence="2 3">
    <name type="scientific">Elysia marginata</name>
    <dbReference type="NCBI Taxonomy" id="1093978"/>
    <lineage>
        <taxon>Eukaryota</taxon>
        <taxon>Metazoa</taxon>
        <taxon>Spiralia</taxon>
        <taxon>Lophotrochozoa</taxon>
        <taxon>Mollusca</taxon>
        <taxon>Gastropoda</taxon>
        <taxon>Heterobranchia</taxon>
        <taxon>Euthyneura</taxon>
        <taxon>Panpulmonata</taxon>
        <taxon>Sacoglossa</taxon>
        <taxon>Placobranchoidea</taxon>
        <taxon>Plakobranchidae</taxon>
        <taxon>Elysia</taxon>
    </lineage>
</organism>
<feature type="region of interest" description="Disordered" evidence="1">
    <location>
        <begin position="84"/>
        <end position="112"/>
    </location>
</feature>
<protein>
    <submittedName>
        <fullName evidence="2">Tigger transposable element-derived protein 4-like</fullName>
    </submittedName>
</protein>
<comment type="caution">
    <text evidence="2">The sequence shown here is derived from an EMBL/GenBank/DDBJ whole genome shotgun (WGS) entry which is preliminary data.</text>
</comment>
<dbReference type="AlphaFoldDB" id="A0AAV4F619"/>
<reference evidence="2 3" key="1">
    <citation type="journal article" date="2021" name="Elife">
        <title>Chloroplast acquisition without the gene transfer in kleptoplastic sea slugs, Plakobranchus ocellatus.</title>
        <authorList>
            <person name="Maeda T."/>
            <person name="Takahashi S."/>
            <person name="Yoshida T."/>
            <person name="Shimamura S."/>
            <person name="Takaki Y."/>
            <person name="Nagai Y."/>
            <person name="Toyoda A."/>
            <person name="Suzuki Y."/>
            <person name="Arimoto A."/>
            <person name="Ishii H."/>
            <person name="Satoh N."/>
            <person name="Nishiyama T."/>
            <person name="Hasebe M."/>
            <person name="Maruyama T."/>
            <person name="Minagawa J."/>
            <person name="Obokata J."/>
            <person name="Shigenobu S."/>
        </authorList>
    </citation>
    <scope>NUCLEOTIDE SEQUENCE [LARGE SCALE GENOMIC DNA]</scope>
</reference>
<evidence type="ECO:0000313" key="3">
    <source>
        <dbReference type="Proteomes" id="UP000762676"/>
    </source>
</evidence>
<proteinExistence type="predicted"/>
<feature type="compositionally biased region" description="Acidic residues" evidence="1">
    <location>
        <begin position="90"/>
        <end position="104"/>
    </location>
</feature>